<feature type="domain" description="F-box" evidence="1">
    <location>
        <begin position="63"/>
        <end position="102"/>
    </location>
</feature>
<protein>
    <recommendedName>
        <fullName evidence="5">F-box domain-containing protein</fullName>
    </recommendedName>
</protein>
<dbReference type="SUPFAM" id="SSF81383">
    <property type="entry name" value="F-box domain"/>
    <property type="match status" value="1"/>
</dbReference>
<feature type="domain" description="F-box associated beta-propeller type 3" evidence="2">
    <location>
        <begin position="142"/>
        <end position="416"/>
    </location>
</feature>
<reference evidence="3 4" key="1">
    <citation type="journal article" date="2023" name="G3 (Bethesda)">
        <title>A haplotype-resolved chromosome-scale genome for Quercus rubra L. provides insights into the genetics of adaptive traits for red oak species.</title>
        <authorList>
            <person name="Kapoor B."/>
            <person name="Jenkins J."/>
            <person name="Schmutz J."/>
            <person name="Zhebentyayeva T."/>
            <person name="Kuelheim C."/>
            <person name="Coggeshall M."/>
            <person name="Heim C."/>
            <person name="Lasky J.R."/>
            <person name="Leites L."/>
            <person name="Islam-Faridi N."/>
            <person name="Romero-Severson J."/>
            <person name="DeLeo V.L."/>
            <person name="Lucas S.M."/>
            <person name="Lazic D."/>
            <person name="Gailing O."/>
            <person name="Carlson J."/>
            <person name="Staton M."/>
        </authorList>
    </citation>
    <scope>NUCLEOTIDE SEQUENCE [LARGE SCALE GENOMIC DNA]</scope>
    <source>
        <strain evidence="3">Pseudo-F2</strain>
    </source>
</reference>
<evidence type="ECO:0000313" key="4">
    <source>
        <dbReference type="Proteomes" id="UP001324115"/>
    </source>
</evidence>
<evidence type="ECO:0000259" key="2">
    <source>
        <dbReference type="Pfam" id="PF08268"/>
    </source>
</evidence>
<dbReference type="InterPro" id="IPR050796">
    <property type="entry name" value="SCF_F-box_component"/>
</dbReference>
<gene>
    <name evidence="3" type="ORF">RGQ29_025665</name>
</gene>
<dbReference type="InterPro" id="IPR013187">
    <property type="entry name" value="F-box-assoc_dom_typ3"/>
</dbReference>
<sequence length="438" mass="51663">MRYKLKGKKNIQQYCNEEEEEEEENPFAILYENVISDFEEIFTHYKMKEKNLLKYHKQKQNPLSNFPELVIYNIIIKIPAEYLQKYMCVCKLWHEIISTKKFIAQNFIHNITELLIVVKTYLHLKAISLRMDEKELDFKLEKLDFAGMRMRCIRSSCNGLVLIHDPKIEGKLNVINFLTKYMVKLPRCPYKKCGVALGFSLSTKEYKVVHMYANGFGYEIFTLGCSDNKWKCIPGPFKVPFEQLFNFNRFHWSDPVSIHGQVLHWYVSLKEYVISMDVNDETPRKTYLPTLGEEIDRKIYSLLEMGGYLSIVYNVSNIQIDVWILKDFAAQVWFKKLSILAKSINFTTLKIPSLPNKCKHSLPDFRKLVALSSLSNGEVIMFKHKTNTNYGCIYLYDIKHMELKRFALKIRGQSKVMPHRSNLICWKTKSELLPREYI</sequence>
<dbReference type="InterPro" id="IPR017451">
    <property type="entry name" value="F-box-assoc_interact_dom"/>
</dbReference>
<accession>A0AAN7EZP4</accession>
<evidence type="ECO:0008006" key="5">
    <source>
        <dbReference type="Google" id="ProtNLM"/>
    </source>
</evidence>
<proteinExistence type="predicted"/>
<dbReference type="InterPro" id="IPR001810">
    <property type="entry name" value="F-box_dom"/>
</dbReference>
<name>A0AAN7EZP4_QUERU</name>
<dbReference type="EMBL" id="JAXUIC010000007">
    <property type="protein sequence ID" value="KAK4582555.1"/>
    <property type="molecule type" value="Genomic_DNA"/>
</dbReference>
<organism evidence="3 4">
    <name type="scientific">Quercus rubra</name>
    <name type="common">Northern red oak</name>
    <name type="synonym">Quercus borealis</name>
    <dbReference type="NCBI Taxonomy" id="3512"/>
    <lineage>
        <taxon>Eukaryota</taxon>
        <taxon>Viridiplantae</taxon>
        <taxon>Streptophyta</taxon>
        <taxon>Embryophyta</taxon>
        <taxon>Tracheophyta</taxon>
        <taxon>Spermatophyta</taxon>
        <taxon>Magnoliopsida</taxon>
        <taxon>eudicotyledons</taxon>
        <taxon>Gunneridae</taxon>
        <taxon>Pentapetalae</taxon>
        <taxon>rosids</taxon>
        <taxon>fabids</taxon>
        <taxon>Fagales</taxon>
        <taxon>Fagaceae</taxon>
        <taxon>Quercus</taxon>
    </lineage>
</organism>
<dbReference type="InterPro" id="IPR036047">
    <property type="entry name" value="F-box-like_dom_sf"/>
</dbReference>
<dbReference type="Proteomes" id="UP001324115">
    <property type="component" value="Unassembled WGS sequence"/>
</dbReference>
<keyword evidence="4" id="KW-1185">Reference proteome</keyword>
<dbReference type="NCBIfam" id="TIGR01640">
    <property type="entry name" value="F_box_assoc_1"/>
    <property type="match status" value="1"/>
</dbReference>
<evidence type="ECO:0000259" key="1">
    <source>
        <dbReference type="Pfam" id="PF00646"/>
    </source>
</evidence>
<dbReference type="AlphaFoldDB" id="A0AAN7EZP4"/>
<dbReference type="Pfam" id="PF00646">
    <property type="entry name" value="F-box"/>
    <property type="match status" value="1"/>
</dbReference>
<dbReference type="PANTHER" id="PTHR31672">
    <property type="entry name" value="BNACNNG10540D PROTEIN"/>
    <property type="match status" value="1"/>
</dbReference>
<evidence type="ECO:0000313" key="3">
    <source>
        <dbReference type="EMBL" id="KAK4582555.1"/>
    </source>
</evidence>
<dbReference type="Pfam" id="PF08268">
    <property type="entry name" value="FBA_3"/>
    <property type="match status" value="1"/>
</dbReference>
<comment type="caution">
    <text evidence="3">The sequence shown here is derived from an EMBL/GenBank/DDBJ whole genome shotgun (WGS) entry which is preliminary data.</text>
</comment>
<dbReference type="PANTHER" id="PTHR31672:SF11">
    <property type="entry name" value="F-BOX PROTEIN CPR1-LIKE ISOFORM X2"/>
    <property type="match status" value="1"/>
</dbReference>